<dbReference type="EMBL" id="JAVAMP010000001">
    <property type="protein sequence ID" value="MDP5272782.1"/>
    <property type="molecule type" value="Genomic_DNA"/>
</dbReference>
<dbReference type="Pfam" id="PF13530">
    <property type="entry name" value="SCP2_2"/>
    <property type="match status" value="1"/>
</dbReference>
<evidence type="ECO:0000259" key="1">
    <source>
        <dbReference type="PROSITE" id="PS51186"/>
    </source>
</evidence>
<evidence type="ECO:0000313" key="2">
    <source>
        <dbReference type="EMBL" id="MDP5272782.1"/>
    </source>
</evidence>
<dbReference type="Pfam" id="PF17668">
    <property type="entry name" value="Acetyltransf_17"/>
    <property type="match status" value="1"/>
</dbReference>
<dbReference type="Gene3D" id="3.30.1050.10">
    <property type="entry name" value="SCP2 sterol-binding domain"/>
    <property type="match status" value="1"/>
</dbReference>
<dbReference type="Pfam" id="PF13527">
    <property type="entry name" value="Acetyltransf_9"/>
    <property type="match status" value="1"/>
</dbReference>
<gene>
    <name evidence="2" type="ORF">Q5Y73_01545</name>
</gene>
<sequence>MGEIRKCKYEELDDVIELSSFAFQYEANPDIIANIRSRLKPEHIWGYFDEDKLVSMASLLPLEVMIHNQVFSMGGVAGVASWPEHRRKGIVKQLLKKALSEMKEKEMTVSMLAPFSFAFYRKYGWETLSEYKKYTISKSHFPKIKSEIGTFIRYRKIQDCWQLLNEIYEQYTAKYNGLLKRDENWWFQRVFQEQYNIQVYYNELGSPEGYLLFKVKDRQMNVKEMVFLNEKARTQLWRLIIQHDSMIEKVQLTAPVDDPLSFVLSDPTFEQEMNSYFMMRIVDVEQFIREYPFYASGVKQQFMITVKDEFAEWNDGLFDIQIDENGKARVHKVSFCAQHEMVDTSIHCSIQSLSSLLSGFQSVETLYQLGKMDGPEEQIHHFGFLIPKKTTYFMDFF</sequence>
<dbReference type="InterPro" id="IPR000182">
    <property type="entry name" value="GNAT_dom"/>
</dbReference>
<dbReference type="PANTHER" id="PTHR37817">
    <property type="entry name" value="N-ACETYLTRANSFERASE EIS"/>
    <property type="match status" value="1"/>
</dbReference>
<accession>A0ABT9ITZ8</accession>
<dbReference type="CDD" id="cd04301">
    <property type="entry name" value="NAT_SF"/>
    <property type="match status" value="1"/>
</dbReference>
<dbReference type="Gene3D" id="3.40.630.30">
    <property type="match status" value="2"/>
</dbReference>
<evidence type="ECO:0000313" key="3">
    <source>
        <dbReference type="Proteomes" id="UP001231941"/>
    </source>
</evidence>
<organism evidence="2 3">
    <name type="scientific">Chengkuizengella axinellae</name>
    <dbReference type="NCBI Taxonomy" id="3064388"/>
    <lineage>
        <taxon>Bacteria</taxon>
        <taxon>Bacillati</taxon>
        <taxon>Bacillota</taxon>
        <taxon>Bacilli</taxon>
        <taxon>Bacillales</taxon>
        <taxon>Paenibacillaceae</taxon>
        <taxon>Chengkuizengella</taxon>
    </lineage>
</organism>
<dbReference type="InterPro" id="IPR041380">
    <property type="entry name" value="Acetyltransf_17"/>
</dbReference>
<keyword evidence="2" id="KW-0012">Acyltransferase</keyword>
<dbReference type="EC" id="2.3.1.-" evidence="2"/>
<dbReference type="SUPFAM" id="SSF55718">
    <property type="entry name" value="SCP-like"/>
    <property type="match status" value="1"/>
</dbReference>
<comment type="caution">
    <text evidence="2">The sequence shown here is derived from an EMBL/GenBank/DDBJ whole genome shotgun (WGS) entry which is preliminary data.</text>
</comment>
<dbReference type="GO" id="GO:0016746">
    <property type="term" value="F:acyltransferase activity"/>
    <property type="evidence" value="ECO:0007669"/>
    <property type="project" value="UniProtKB-KW"/>
</dbReference>
<keyword evidence="3" id="KW-1185">Reference proteome</keyword>
<keyword evidence="2" id="KW-0808">Transferase</keyword>
<dbReference type="RefSeq" id="WP_305990087.1">
    <property type="nucleotide sequence ID" value="NZ_JAVAMP010000001.1"/>
</dbReference>
<proteinExistence type="predicted"/>
<dbReference type="SUPFAM" id="SSF55729">
    <property type="entry name" value="Acyl-CoA N-acyltransferases (Nat)"/>
    <property type="match status" value="1"/>
</dbReference>
<protein>
    <submittedName>
        <fullName evidence="2">GNAT family N-acetyltransferase</fullName>
        <ecNumber evidence="2">2.3.1.-</ecNumber>
    </submittedName>
</protein>
<reference evidence="2 3" key="1">
    <citation type="submission" date="2023-08" db="EMBL/GenBank/DDBJ databases">
        <authorList>
            <person name="Park J.-S."/>
        </authorList>
    </citation>
    <scope>NUCLEOTIDE SEQUENCE [LARGE SCALE GENOMIC DNA]</scope>
    <source>
        <strain evidence="2 3">2205SS18-9</strain>
    </source>
</reference>
<dbReference type="PROSITE" id="PS51186">
    <property type="entry name" value="GNAT"/>
    <property type="match status" value="1"/>
</dbReference>
<dbReference type="InterPro" id="IPR016181">
    <property type="entry name" value="Acyl_CoA_acyltransferase"/>
</dbReference>
<name>A0ABT9ITZ8_9BACL</name>
<dbReference type="Proteomes" id="UP001231941">
    <property type="component" value="Unassembled WGS sequence"/>
</dbReference>
<dbReference type="InterPro" id="IPR025559">
    <property type="entry name" value="Eis_dom"/>
</dbReference>
<feature type="domain" description="N-acetyltransferase" evidence="1">
    <location>
        <begin position="2"/>
        <end position="148"/>
    </location>
</feature>
<dbReference type="PANTHER" id="PTHR37817:SF1">
    <property type="entry name" value="N-ACETYLTRANSFERASE EIS"/>
    <property type="match status" value="1"/>
</dbReference>
<dbReference type="InterPro" id="IPR036527">
    <property type="entry name" value="SCP2_sterol-bd_dom_sf"/>
</dbReference>
<dbReference type="InterPro" id="IPR051554">
    <property type="entry name" value="Acetyltransferase_Eis"/>
</dbReference>